<feature type="region of interest" description="Disordered" evidence="1">
    <location>
        <begin position="132"/>
        <end position="170"/>
    </location>
</feature>
<evidence type="ECO:0000313" key="3">
    <source>
        <dbReference type="Proteomes" id="UP000198282"/>
    </source>
</evidence>
<sequence>MGSGRGWELIKIYSTLYGLDEGKLTRAQIEQKLKATDPDRLEQAGKAFLAGSELLGGKSGGNGGGEFGIQAAISSAAKQLADAWSGEDAAEVQTTLRKLHATAGALGDAMLATGVPLSWYAERLRHYRDTIPAAPLPGPGQNRLNSGGAPEGVGGGTIGAPPAIVDPDKPAQTHLRNFNMEIEEINATLADGLAFDLPSVEPISFAPKAKAPKVTVDTSYVPHARSEGVWTGGGHDNGQSAGQGGSGAAGGQSGSAGTGGAGGSGTPGDQDGTGGTGGSGGQDGSGTPGGSDTPGGQDGTGGTGDQGAPGGQDGPGGTEVPGGQNGEGGWNDPDPQDGTGPEAPPVIGGADDPSRQTQLASDTQSPWNAGPPTSGQTGLNAPATIVDSRPTTGMGPNLLNHNGMIGSAQEGAVGARPPGAGFGAQGPGTGFGGQGAGAGGMNEAGILRAGTGATGSSMMPFMPGSGAGGEDEQERDRTIYSPEGDVWASQHETIPPLIC</sequence>
<proteinExistence type="predicted"/>
<dbReference type="RefSeq" id="WP_089208485.1">
    <property type="nucleotide sequence ID" value="NZ_FZOD01000016.1"/>
</dbReference>
<dbReference type="EMBL" id="FZOD01000016">
    <property type="protein sequence ID" value="SNS79522.1"/>
    <property type="molecule type" value="Genomic_DNA"/>
</dbReference>
<evidence type="ECO:0000256" key="1">
    <source>
        <dbReference type="SAM" id="MobiDB-lite"/>
    </source>
</evidence>
<feature type="region of interest" description="Disordered" evidence="1">
    <location>
        <begin position="447"/>
        <end position="477"/>
    </location>
</feature>
<keyword evidence="3" id="KW-1185">Reference proteome</keyword>
<feature type="compositionally biased region" description="Gly residues" evidence="1">
    <location>
        <begin position="230"/>
        <end position="329"/>
    </location>
</feature>
<evidence type="ECO:0000313" key="2">
    <source>
        <dbReference type="EMBL" id="SNS79522.1"/>
    </source>
</evidence>
<protein>
    <submittedName>
        <fullName evidence="2">Uncharacterized protein</fullName>
    </submittedName>
</protein>
<gene>
    <name evidence="2" type="ORF">SAMN05216276_101677</name>
</gene>
<dbReference type="Proteomes" id="UP000198282">
    <property type="component" value="Unassembled WGS sequence"/>
</dbReference>
<organism evidence="2 3">
    <name type="scientific">Streptosporangium subroseum</name>
    <dbReference type="NCBI Taxonomy" id="106412"/>
    <lineage>
        <taxon>Bacteria</taxon>
        <taxon>Bacillati</taxon>
        <taxon>Actinomycetota</taxon>
        <taxon>Actinomycetes</taxon>
        <taxon>Streptosporangiales</taxon>
        <taxon>Streptosporangiaceae</taxon>
        <taxon>Streptosporangium</taxon>
    </lineage>
</organism>
<accession>A0A239HE05</accession>
<name>A0A239HE05_9ACTN</name>
<dbReference type="AlphaFoldDB" id="A0A239HE05"/>
<dbReference type="OrthoDB" id="3543478at2"/>
<feature type="compositionally biased region" description="Gly residues" evidence="1">
    <location>
        <begin position="149"/>
        <end position="158"/>
    </location>
</feature>
<feature type="region of interest" description="Disordered" evidence="1">
    <location>
        <begin position="226"/>
        <end position="398"/>
    </location>
</feature>
<feature type="compositionally biased region" description="Polar residues" evidence="1">
    <location>
        <begin position="355"/>
        <end position="379"/>
    </location>
</feature>
<reference evidence="2 3" key="1">
    <citation type="submission" date="2017-06" db="EMBL/GenBank/DDBJ databases">
        <authorList>
            <person name="Kim H.J."/>
            <person name="Triplett B.A."/>
        </authorList>
    </citation>
    <scope>NUCLEOTIDE SEQUENCE [LARGE SCALE GENOMIC DNA]</scope>
    <source>
        <strain evidence="2 3">CGMCC 4.2132</strain>
    </source>
</reference>